<sequence length="431" mass="46713">MLALACSVVVTVGLWLLSSLEVAAAQRFPVLLAGAVATLSLCVAVALVFQRTGQLQQVKREAESRETGLTRLADEILPECASQLREGGSSRAVSTIMDELSQRTNEFASQAVDQHIVRRFVKELDVSERRREVAMSACATAAGRVQAMAVTMLADLREMEYRHDERVLGDLLKLDHCTAQAGRLADSIAVLTGARTGRRWNKPIIMESVLRGAMGRIGAYRRVRLHSTCTAAVAGYAAEDVMHALAELMDNATRFSKPEEDVHVHVEHLDTGLVVRVEDAGLGMTPQVLRRAERAVAIDEPLDLATLGTRIGLAVVGCLARKHGLRVRFRASPRGGVSAVLRIPAALVTQPRPEDEPTLRHRIAVDDHTPSSTAPSSTARLPKRRRGQTLGSSPPPRARHRLDTKPRADAGASFSAFRAAVRPDTPPTTAD</sequence>
<dbReference type="RefSeq" id="WP_081193790.1">
    <property type="nucleotide sequence ID" value="NZ_MWIH01000007.1"/>
</dbReference>
<keyword evidence="12" id="KW-1185">Reference proteome</keyword>
<keyword evidence="5 9" id="KW-0812">Transmembrane</keyword>
<evidence type="ECO:0000256" key="9">
    <source>
        <dbReference type="SAM" id="Phobius"/>
    </source>
</evidence>
<comment type="caution">
    <text evidence="11">The sequence shown here is derived from an EMBL/GenBank/DDBJ whole genome shotgun (WGS) entry which is preliminary data.</text>
</comment>
<evidence type="ECO:0000256" key="5">
    <source>
        <dbReference type="ARBA" id="ARBA00022692"/>
    </source>
</evidence>
<proteinExistence type="predicted"/>
<reference evidence="11 12" key="1">
    <citation type="submission" date="2017-02" db="EMBL/GenBank/DDBJ databases">
        <title>Draft genome of Saccharomonospora sp. 154.</title>
        <authorList>
            <person name="Alonso-Carmona G.S."/>
            <person name="De La Haba R."/>
            <person name="Vera-Gargallo B."/>
            <person name="Sandoval-Trujillo A.H."/>
            <person name="Ramirez-Duran N."/>
            <person name="Ventosa A."/>
        </authorList>
    </citation>
    <scope>NUCLEOTIDE SEQUENCE [LARGE SCALE GENOMIC DNA]</scope>
    <source>
        <strain evidence="11 12">LRS4.154</strain>
    </source>
</reference>
<feature type="compositionally biased region" description="Low complexity" evidence="8">
    <location>
        <begin position="370"/>
        <end position="379"/>
    </location>
</feature>
<evidence type="ECO:0000256" key="4">
    <source>
        <dbReference type="ARBA" id="ARBA00022679"/>
    </source>
</evidence>
<evidence type="ECO:0000256" key="6">
    <source>
        <dbReference type="ARBA" id="ARBA00022777"/>
    </source>
</evidence>
<dbReference type="STRING" id="1962155.B1813_17890"/>
<keyword evidence="7 9" id="KW-1133">Transmembrane helix</keyword>
<dbReference type="InterPro" id="IPR036890">
    <property type="entry name" value="HATPase_C_sf"/>
</dbReference>
<dbReference type="Gene3D" id="3.30.565.10">
    <property type="entry name" value="Histidine kinase-like ATPase, C-terminal domain"/>
    <property type="match status" value="1"/>
</dbReference>
<dbReference type="EC" id="2.7.13.3" evidence="2"/>
<dbReference type="GO" id="GO:0000160">
    <property type="term" value="P:phosphorelay signal transduction system"/>
    <property type="evidence" value="ECO:0007669"/>
    <property type="project" value="TreeGrafter"/>
</dbReference>
<protein>
    <recommendedName>
        <fullName evidence="2">histidine kinase</fullName>
        <ecNumber evidence="2">2.7.13.3</ecNumber>
    </recommendedName>
</protein>
<dbReference type="AlphaFoldDB" id="A0A1V8ZZC9"/>
<dbReference type="InterPro" id="IPR050428">
    <property type="entry name" value="TCS_sensor_his_kinase"/>
</dbReference>
<keyword evidence="3" id="KW-0597">Phosphoprotein</keyword>
<evidence type="ECO:0000313" key="11">
    <source>
        <dbReference type="EMBL" id="OQO90295.1"/>
    </source>
</evidence>
<dbReference type="GO" id="GO:0004673">
    <property type="term" value="F:protein histidine kinase activity"/>
    <property type="evidence" value="ECO:0007669"/>
    <property type="project" value="UniProtKB-EC"/>
</dbReference>
<evidence type="ECO:0000256" key="3">
    <source>
        <dbReference type="ARBA" id="ARBA00022553"/>
    </source>
</evidence>
<dbReference type="InterPro" id="IPR003594">
    <property type="entry name" value="HATPase_dom"/>
</dbReference>
<dbReference type="PANTHER" id="PTHR45436">
    <property type="entry name" value="SENSOR HISTIDINE KINASE YKOH"/>
    <property type="match status" value="1"/>
</dbReference>
<accession>A0A1V8ZZC9</accession>
<keyword evidence="6 11" id="KW-0418">Kinase</keyword>
<evidence type="ECO:0000259" key="10">
    <source>
        <dbReference type="PROSITE" id="PS50109"/>
    </source>
</evidence>
<evidence type="ECO:0000256" key="7">
    <source>
        <dbReference type="ARBA" id="ARBA00022989"/>
    </source>
</evidence>
<dbReference type="PROSITE" id="PS50109">
    <property type="entry name" value="HIS_KIN"/>
    <property type="match status" value="1"/>
</dbReference>
<dbReference type="PANTHER" id="PTHR45436:SF5">
    <property type="entry name" value="SENSOR HISTIDINE KINASE TRCS"/>
    <property type="match status" value="1"/>
</dbReference>
<dbReference type="InterPro" id="IPR005467">
    <property type="entry name" value="His_kinase_dom"/>
</dbReference>
<dbReference type="SMART" id="SM00387">
    <property type="entry name" value="HATPase_c"/>
    <property type="match status" value="1"/>
</dbReference>
<comment type="catalytic activity">
    <reaction evidence="1">
        <text>ATP + protein L-histidine = ADP + protein N-phospho-L-histidine.</text>
        <dbReference type="EC" id="2.7.13.3"/>
    </reaction>
</comment>
<name>A0A1V8ZZC9_SACPI</name>
<keyword evidence="4" id="KW-0808">Transferase</keyword>
<organism evidence="11 12">
    <name type="scientific">Saccharomonospora piscinae</name>
    <dbReference type="NCBI Taxonomy" id="687388"/>
    <lineage>
        <taxon>Bacteria</taxon>
        <taxon>Bacillati</taxon>
        <taxon>Actinomycetota</taxon>
        <taxon>Actinomycetes</taxon>
        <taxon>Pseudonocardiales</taxon>
        <taxon>Pseudonocardiaceae</taxon>
        <taxon>Saccharomonospora</taxon>
    </lineage>
</organism>
<evidence type="ECO:0000256" key="8">
    <source>
        <dbReference type="SAM" id="MobiDB-lite"/>
    </source>
</evidence>
<dbReference type="EMBL" id="MWIH01000007">
    <property type="protein sequence ID" value="OQO90295.1"/>
    <property type="molecule type" value="Genomic_DNA"/>
</dbReference>
<evidence type="ECO:0000256" key="2">
    <source>
        <dbReference type="ARBA" id="ARBA00012438"/>
    </source>
</evidence>
<feature type="domain" description="Histidine kinase" evidence="10">
    <location>
        <begin position="241"/>
        <end position="347"/>
    </location>
</feature>
<dbReference type="Proteomes" id="UP000192591">
    <property type="component" value="Unassembled WGS sequence"/>
</dbReference>
<gene>
    <name evidence="11" type="ORF">B1813_17890</name>
</gene>
<feature type="region of interest" description="Disordered" evidence="8">
    <location>
        <begin position="363"/>
        <end position="431"/>
    </location>
</feature>
<dbReference type="Pfam" id="PF02518">
    <property type="entry name" value="HATPase_c"/>
    <property type="match status" value="1"/>
</dbReference>
<dbReference type="GO" id="GO:0005886">
    <property type="term" value="C:plasma membrane"/>
    <property type="evidence" value="ECO:0007669"/>
    <property type="project" value="TreeGrafter"/>
</dbReference>
<evidence type="ECO:0000256" key="1">
    <source>
        <dbReference type="ARBA" id="ARBA00000085"/>
    </source>
</evidence>
<keyword evidence="9" id="KW-0472">Membrane</keyword>
<dbReference type="SUPFAM" id="SSF55874">
    <property type="entry name" value="ATPase domain of HSP90 chaperone/DNA topoisomerase II/histidine kinase"/>
    <property type="match status" value="1"/>
</dbReference>
<feature type="transmembrane region" description="Helical" evidence="9">
    <location>
        <begin position="29"/>
        <end position="49"/>
    </location>
</feature>
<evidence type="ECO:0000313" key="12">
    <source>
        <dbReference type="Proteomes" id="UP000192591"/>
    </source>
</evidence>